<organism evidence="7">
    <name type="scientific">freshwater metagenome</name>
    <dbReference type="NCBI Taxonomy" id="449393"/>
    <lineage>
        <taxon>unclassified sequences</taxon>
        <taxon>metagenomes</taxon>
        <taxon>ecological metagenomes</taxon>
    </lineage>
</organism>
<keyword evidence="3" id="KW-0479">Metal-binding</keyword>
<evidence type="ECO:0000256" key="5">
    <source>
        <dbReference type="ARBA" id="ARBA00022842"/>
    </source>
</evidence>
<evidence type="ECO:0000313" key="7">
    <source>
        <dbReference type="EMBL" id="CAB4755861.1"/>
    </source>
</evidence>
<dbReference type="EMBL" id="CAFBPD010000303">
    <property type="protein sequence ID" value="CAB5024102.1"/>
    <property type="molecule type" value="Genomic_DNA"/>
</dbReference>
<evidence type="ECO:0000256" key="1">
    <source>
        <dbReference type="ARBA" id="ARBA00022649"/>
    </source>
</evidence>
<dbReference type="EMBL" id="CAFBOM010000308">
    <property type="protein sequence ID" value="CAB5001214.1"/>
    <property type="molecule type" value="Genomic_DNA"/>
</dbReference>
<evidence type="ECO:0000313" key="9">
    <source>
        <dbReference type="EMBL" id="CAB5024102.1"/>
    </source>
</evidence>
<dbReference type="SUPFAM" id="SSF88723">
    <property type="entry name" value="PIN domain-like"/>
    <property type="match status" value="1"/>
</dbReference>
<dbReference type="InterPro" id="IPR002716">
    <property type="entry name" value="PIN_dom"/>
</dbReference>
<evidence type="ECO:0000256" key="4">
    <source>
        <dbReference type="ARBA" id="ARBA00022801"/>
    </source>
</evidence>
<keyword evidence="4" id="KW-0378">Hydrolase</keyword>
<feature type="domain" description="PIN" evidence="6">
    <location>
        <begin position="5"/>
        <end position="123"/>
    </location>
</feature>
<keyword evidence="5" id="KW-0460">Magnesium</keyword>
<dbReference type="AlphaFoldDB" id="A0A6J6U7T5"/>
<dbReference type="GO" id="GO:0004540">
    <property type="term" value="F:RNA nuclease activity"/>
    <property type="evidence" value="ECO:0007669"/>
    <property type="project" value="InterPro"/>
</dbReference>
<protein>
    <submittedName>
        <fullName evidence="7">Unannotated protein</fullName>
    </submittedName>
</protein>
<dbReference type="PANTHER" id="PTHR35901">
    <property type="entry name" value="RIBONUCLEASE VAPC3"/>
    <property type="match status" value="1"/>
</dbReference>
<dbReference type="InterPro" id="IPR051619">
    <property type="entry name" value="TypeII_TA_RNase_PINc/VapC"/>
</dbReference>
<dbReference type="GO" id="GO:0016787">
    <property type="term" value="F:hydrolase activity"/>
    <property type="evidence" value="ECO:0007669"/>
    <property type="project" value="UniProtKB-KW"/>
</dbReference>
<name>A0A6J6U7T5_9ZZZZ</name>
<dbReference type="HAMAP" id="MF_00265">
    <property type="entry name" value="VapC_Nob1"/>
    <property type="match status" value="1"/>
</dbReference>
<accession>A0A6J6U7T5</accession>
<dbReference type="EMBL" id="CAEZYW010000283">
    <property type="protein sequence ID" value="CAB4755861.1"/>
    <property type="molecule type" value="Genomic_DNA"/>
</dbReference>
<keyword evidence="1" id="KW-1277">Toxin-antitoxin system</keyword>
<dbReference type="GO" id="GO:0046872">
    <property type="term" value="F:metal ion binding"/>
    <property type="evidence" value="ECO:0007669"/>
    <property type="project" value="UniProtKB-KW"/>
</dbReference>
<evidence type="ECO:0000259" key="6">
    <source>
        <dbReference type="Pfam" id="PF01850"/>
    </source>
</evidence>
<dbReference type="Pfam" id="PF01850">
    <property type="entry name" value="PIN"/>
    <property type="match status" value="1"/>
</dbReference>
<sequence>MASLVLDASILVDALRPAAPGSQAIRDRLKAADAWFAPPTIDIECLSAWRALRLRGELDDRALARAIDGLATWPVERLASTSLISRIHELSSTVTPYDAAYVAIAEALALPLLTRDARLTRASGPRCQFELM</sequence>
<keyword evidence="2" id="KW-0540">Nuclease</keyword>
<dbReference type="InterPro" id="IPR044153">
    <property type="entry name" value="PIN_Pae0151-like"/>
</dbReference>
<gene>
    <name evidence="7" type="ORF">UFOPK2786_01550</name>
    <name evidence="8" type="ORF">UFOPK3957_01591</name>
    <name evidence="9" type="ORF">UFOPK4061_01566</name>
</gene>
<evidence type="ECO:0000313" key="8">
    <source>
        <dbReference type="EMBL" id="CAB5001214.1"/>
    </source>
</evidence>
<evidence type="ECO:0000256" key="2">
    <source>
        <dbReference type="ARBA" id="ARBA00022722"/>
    </source>
</evidence>
<dbReference type="CDD" id="cd09873">
    <property type="entry name" value="PIN_Pae0151-like"/>
    <property type="match status" value="1"/>
</dbReference>
<proteinExistence type="inferred from homology"/>
<dbReference type="PANTHER" id="PTHR35901:SF1">
    <property type="entry name" value="EXONUCLEASE VAPC9"/>
    <property type="match status" value="1"/>
</dbReference>
<dbReference type="InterPro" id="IPR022907">
    <property type="entry name" value="VapC_family"/>
</dbReference>
<evidence type="ECO:0000256" key="3">
    <source>
        <dbReference type="ARBA" id="ARBA00022723"/>
    </source>
</evidence>
<reference evidence="7" key="1">
    <citation type="submission" date="2020-05" db="EMBL/GenBank/DDBJ databases">
        <authorList>
            <person name="Chiriac C."/>
            <person name="Salcher M."/>
            <person name="Ghai R."/>
            <person name="Kavagutti S V."/>
        </authorList>
    </citation>
    <scope>NUCLEOTIDE SEQUENCE</scope>
</reference>
<dbReference type="InterPro" id="IPR029060">
    <property type="entry name" value="PIN-like_dom_sf"/>
</dbReference>
<dbReference type="Gene3D" id="3.40.50.1010">
    <property type="entry name" value="5'-nuclease"/>
    <property type="match status" value="1"/>
</dbReference>